<dbReference type="Gene3D" id="1.10.1370.30">
    <property type="match status" value="1"/>
</dbReference>
<comment type="similarity">
    <text evidence="1">Belongs to the peptidase M32 family.</text>
</comment>
<name>F8L791_SIMNZ</name>
<dbReference type="EMBL" id="FR872582">
    <property type="protein sequence ID" value="CCB88608.1"/>
    <property type="molecule type" value="Genomic_DNA"/>
</dbReference>
<keyword evidence="2" id="KW-0862">Zinc</keyword>
<dbReference type="EC" id="3.4.17.19" evidence="1"/>
<dbReference type="Pfam" id="PF02074">
    <property type="entry name" value="Peptidase_M32"/>
    <property type="match status" value="1"/>
</dbReference>
<keyword evidence="1 4" id="KW-0482">Metalloprotease</keyword>
<organism evidence="4 5">
    <name type="scientific">Simkania negevensis (strain ATCC VR-1471 / DSM 27360 / Z)</name>
    <dbReference type="NCBI Taxonomy" id="331113"/>
    <lineage>
        <taxon>Bacteria</taxon>
        <taxon>Pseudomonadati</taxon>
        <taxon>Chlamydiota</taxon>
        <taxon>Chlamydiia</taxon>
        <taxon>Parachlamydiales</taxon>
        <taxon>Simkaniaceae</taxon>
        <taxon>Simkania</taxon>
    </lineage>
</organism>
<comment type="cofactor">
    <cofactor evidence="2">
        <name>Zn(2+)</name>
        <dbReference type="ChEBI" id="CHEBI:29105"/>
    </cofactor>
    <text evidence="2">Binds 1 zinc ion per subunit.</text>
</comment>
<dbReference type="STRING" id="331113.SNE_A07310"/>
<dbReference type="RefSeq" id="WP_013943075.1">
    <property type="nucleotide sequence ID" value="NC_015713.1"/>
</dbReference>
<gene>
    <name evidence="4" type="primary">ypwA</name>
    <name evidence="4" type="ordered locus">SNE_A07310</name>
</gene>
<dbReference type="eggNOG" id="COG2317">
    <property type="taxonomic scope" value="Bacteria"/>
</dbReference>
<keyword evidence="1 4" id="KW-0645">Protease</keyword>
<dbReference type="AlphaFoldDB" id="F8L791"/>
<dbReference type="InterPro" id="IPR001333">
    <property type="entry name" value="Peptidase_M32_Taq"/>
</dbReference>
<comment type="function">
    <text evidence="1">Broad specificity carboxypetidase that releases amino acids sequentially from the C-terminus, including neutral, aromatic, polar and basic residues.</text>
</comment>
<evidence type="ECO:0000256" key="2">
    <source>
        <dbReference type="PIRSR" id="PIRSR006615-1"/>
    </source>
</evidence>
<keyword evidence="1" id="KW-0121">Carboxypeptidase</keyword>
<dbReference type="Proteomes" id="UP000000496">
    <property type="component" value="Chromosome gsn.131"/>
</dbReference>
<dbReference type="GO" id="GO:0004181">
    <property type="term" value="F:metallocarboxypeptidase activity"/>
    <property type="evidence" value="ECO:0007669"/>
    <property type="project" value="UniProtKB-UniRule"/>
</dbReference>
<dbReference type="GO" id="GO:0006508">
    <property type="term" value="P:proteolysis"/>
    <property type="evidence" value="ECO:0007669"/>
    <property type="project" value="UniProtKB-UniRule"/>
</dbReference>
<keyword evidence="1 4" id="KW-0378">Hydrolase</keyword>
<dbReference type="SUPFAM" id="SSF55486">
    <property type="entry name" value="Metalloproteases ('zincins'), catalytic domain"/>
    <property type="match status" value="1"/>
</dbReference>
<accession>F8L791</accession>
<dbReference type="HOGENOM" id="CLU_032916_1_1_0"/>
<dbReference type="PROSITE" id="PS52034">
    <property type="entry name" value="PEPTIDASE_M32"/>
    <property type="match status" value="1"/>
</dbReference>
<dbReference type="PANTHER" id="PTHR34217:SF1">
    <property type="entry name" value="CARBOXYPEPTIDASE 1"/>
    <property type="match status" value="1"/>
</dbReference>
<dbReference type="GO" id="GO:0046872">
    <property type="term" value="F:metal ion binding"/>
    <property type="evidence" value="ECO:0007669"/>
    <property type="project" value="UniProtKB-KW"/>
</dbReference>
<dbReference type="CDD" id="cd06460">
    <property type="entry name" value="M32_Taq"/>
    <property type="match status" value="1"/>
</dbReference>
<feature type="binding site" evidence="2">
    <location>
        <position position="270"/>
    </location>
    <ligand>
        <name>Zn(2+)</name>
        <dbReference type="ChEBI" id="CHEBI:29105"/>
        <note>catalytic</note>
    </ligand>
</feature>
<keyword evidence="5" id="KW-1185">Reference proteome</keyword>
<feature type="active site" description="Proton donor/acceptor" evidence="3">
    <location>
        <position position="271"/>
    </location>
</feature>
<keyword evidence="1 2" id="KW-0479">Metal-binding</keyword>
<dbReference type="PANTHER" id="PTHR34217">
    <property type="entry name" value="METAL-DEPENDENT CARBOXYPEPTIDASE"/>
    <property type="match status" value="1"/>
</dbReference>
<protein>
    <recommendedName>
        <fullName evidence="1">Metal-dependent carboxypeptidase</fullName>
        <ecNumber evidence="1">3.4.17.19</ecNumber>
    </recommendedName>
</protein>
<reference key="1">
    <citation type="journal article" date="2011" name="Mol. Biol. Evol.">
        <title>Unity in variety -- the pan-genome of the Chlamydiae.</title>
        <authorList>
            <person name="Collingro A."/>
            <person name="Tischler P."/>
            <person name="Weinmaier T."/>
            <person name="Penz T."/>
            <person name="Heinz E."/>
            <person name="Brunham R.C."/>
            <person name="Read T.D."/>
            <person name="Bavoil P.M."/>
            <person name="Sachse K."/>
            <person name="Kahane S."/>
            <person name="Friedman M.G."/>
            <person name="Rattei T."/>
            <person name="Myers G.S.A."/>
            <person name="Horn M."/>
        </authorList>
    </citation>
    <scope>NUCLEOTIDE SEQUENCE</scope>
    <source>
        <strain>Z</strain>
    </source>
</reference>
<reference evidence="4 5" key="2">
    <citation type="journal article" date="2011" name="Mol. Biol. Evol.">
        <title>Unity in variety--the pan-genome of the Chlamydiae.</title>
        <authorList>
            <person name="Collingro A."/>
            <person name="Tischler P."/>
            <person name="Weinmaier T."/>
            <person name="Penz T."/>
            <person name="Heinz E."/>
            <person name="Brunham R.C."/>
            <person name="Read T.D."/>
            <person name="Bavoil P.M."/>
            <person name="Sachse K."/>
            <person name="Kahane S."/>
            <person name="Friedman M.G."/>
            <person name="Rattei T."/>
            <person name="Myers G.S."/>
            <person name="Horn M."/>
        </authorList>
    </citation>
    <scope>NUCLEOTIDE SEQUENCE [LARGE SCALE GENOMIC DNA]</scope>
    <source>
        <strain evidence="5">ATCC VR-1471 / Z</strain>
    </source>
</reference>
<feature type="binding site" evidence="2">
    <location>
        <position position="274"/>
    </location>
    <ligand>
        <name>Zn(2+)</name>
        <dbReference type="ChEBI" id="CHEBI:29105"/>
        <note>catalytic</note>
    </ligand>
</feature>
<evidence type="ECO:0000313" key="5">
    <source>
        <dbReference type="Proteomes" id="UP000000496"/>
    </source>
</evidence>
<comment type="catalytic activity">
    <reaction evidence="1">
        <text>Release of a C-terminal amino acid with broad specificity, except for -Pro.</text>
        <dbReference type="EC" id="3.4.17.19"/>
    </reaction>
</comment>
<evidence type="ECO:0000313" key="4">
    <source>
        <dbReference type="EMBL" id="CCB88608.1"/>
    </source>
</evidence>
<dbReference type="PIRSF" id="PIRSF006615">
    <property type="entry name" value="Zn_crbxpep_Taq"/>
    <property type="match status" value="1"/>
</dbReference>
<evidence type="ECO:0000256" key="1">
    <source>
        <dbReference type="PIRNR" id="PIRNR006615"/>
    </source>
</evidence>
<dbReference type="KEGG" id="sng:SNE_A07310"/>
<feature type="binding site" evidence="2">
    <location>
        <position position="300"/>
    </location>
    <ligand>
        <name>Zn(2+)</name>
        <dbReference type="ChEBI" id="CHEBI:29105"/>
        <note>catalytic</note>
    </ligand>
</feature>
<sequence>MSVKEKYDRLHKIGKEIRLLVSFGYFLEWDQETFMPKGAIEFRSEQIELISSITHREKTSERFKEALEALIDLNSGKPHYEDLDDEQKANLREWRESYLHETKLPNDFVKTFAKTASKATNAWAKAKNNDTFETFAPHLQELVHLCRKKADFIGFKEHPYDAFLSIYEPGVTTQTLKDLFATLKPFLSELLKTVSRKQTVDDRFLRGNFSQQSQLEFDKHLLEIMHLDPQHSRLDLSEHPFCLGLHPHDVRLTTHTVCSNFMHSISAVMHEGGHAIYELNLPVEQYGAPLGEFASYGMHESQSRWWETMIGLSRPFWEFTYPKLQSTFPNPLDKVNLETFYQAINRCRPSCIRIFSDEISYVLHIILRFEIELAFLEGKLEVNDLPQVWNQKMQESLGITPQDDKEGCLQDIHWAAGLFGYFPTYALGNLYAAQLYQVFIQTFPDHQDRIRQGNLTFIKDFLKEKIHRFGKQYPPLELLERATSSSLSPEPYMNYLKNKFQ</sequence>
<dbReference type="OrthoDB" id="9772308at2"/>
<proteinExistence type="inferred from homology"/>
<evidence type="ECO:0000256" key="3">
    <source>
        <dbReference type="PIRSR" id="PIRSR006615-2"/>
    </source>
</evidence>
<dbReference type="PRINTS" id="PR00998">
    <property type="entry name" value="CRBOXYPTASET"/>
</dbReference>